<name>A0A0H3HNL0_BURP2</name>
<dbReference type="Proteomes" id="UP000010087">
    <property type="component" value="Chromosome 1"/>
</dbReference>
<gene>
    <name evidence="1" type="ordered locus">BP1026B_I2936</name>
</gene>
<proteinExistence type="predicted"/>
<dbReference type="AlphaFoldDB" id="A0A0H3HNL0"/>
<evidence type="ECO:0000313" key="1">
    <source>
        <dbReference type="EMBL" id="AFI67522.1"/>
    </source>
</evidence>
<accession>A0A0H3HNL0</accession>
<organism evidence="1 2">
    <name type="scientific">Burkholderia pseudomallei (strain 1026b)</name>
    <dbReference type="NCBI Taxonomy" id="884204"/>
    <lineage>
        <taxon>Bacteria</taxon>
        <taxon>Pseudomonadati</taxon>
        <taxon>Pseudomonadota</taxon>
        <taxon>Betaproteobacteria</taxon>
        <taxon>Burkholderiales</taxon>
        <taxon>Burkholderiaceae</taxon>
        <taxon>Burkholderia</taxon>
        <taxon>pseudomallei group</taxon>
    </lineage>
</organism>
<dbReference type="RefSeq" id="WP_004530923.1">
    <property type="nucleotide sequence ID" value="NC_017831.1"/>
</dbReference>
<dbReference type="EMBL" id="CP002833">
    <property type="protein sequence ID" value="AFI67522.1"/>
    <property type="molecule type" value="Genomic_DNA"/>
</dbReference>
<sequence>MSSDIVESRIVLVPVTRAYATYTSFSLHLLGTFHVYAEGEKPLNIRNPHLTPQMWYPPGGLAVVGVVGRPRLGPITSYRTPVYSYQGQYQDTIYVQGANGIVTVKVRLLKDEEAESFLDTLDAAA</sequence>
<reference evidence="1 2" key="1">
    <citation type="journal article" date="2012" name="PLoS ONE">
        <title>Evolution of Burkholderia pseudomallei in recurrent melioidosis.</title>
        <authorList>
            <person name="Hayden H.S."/>
            <person name="Lim R."/>
            <person name="Brittnacher M.J."/>
            <person name="Sims E.H."/>
            <person name="Ramage E.R."/>
            <person name="Fong C."/>
            <person name="Wu Z."/>
            <person name="Crist E."/>
            <person name="Chang J."/>
            <person name="Zhou Y."/>
            <person name="Radey M."/>
            <person name="Rohmer L."/>
            <person name="Haugen E."/>
            <person name="Gillett W."/>
            <person name="Wuthiekanun V."/>
            <person name="Peacock S.J."/>
            <person name="Kaul R."/>
            <person name="Miller S.I."/>
            <person name="Manoil C."/>
            <person name="Jacobs M.A."/>
        </authorList>
    </citation>
    <scope>NUCLEOTIDE SEQUENCE [LARGE SCALE GENOMIC DNA]</scope>
    <source>
        <strain evidence="1 2">1026b</strain>
    </source>
</reference>
<dbReference type="PATRIC" id="fig|884204.3.peg.3234"/>
<protein>
    <submittedName>
        <fullName evidence="1">Uncharacterized protein</fullName>
    </submittedName>
</protein>
<dbReference type="KEGG" id="bpz:BP1026B_I2936"/>
<evidence type="ECO:0000313" key="2">
    <source>
        <dbReference type="Proteomes" id="UP000010087"/>
    </source>
</evidence>
<dbReference type="GeneID" id="93059102"/>